<comment type="subcellular location">
    <subcellularLocation>
        <location evidence="1">Cytoplasm</location>
    </subcellularLocation>
</comment>
<dbReference type="RefSeq" id="WP_264743263.1">
    <property type="nucleotide sequence ID" value="NZ_JAPDHV010000003.1"/>
</dbReference>
<comment type="similarity">
    <text evidence="5">Belongs to the Rap family.</text>
</comment>
<dbReference type="PANTHER" id="PTHR46630:SF1">
    <property type="entry name" value="TETRATRICOPEPTIDE REPEAT PROTEIN 29"/>
    <property type="match status" value="1"/>
</dbReference>
<keyword evidence="7" id="KW-0175">Coiled coil</keyword>
<proteinExistence type="inferred from homology"/>
<organism evidence="10 11">
    <name type="scientific">Chryseobacterium oryctis</name>
    <dbReference type="NCBI Taxonomy" id="2952618"/>
    <lineage>
        <taxon>Bacteria</taxon>
        <taxon>Pseudomonadati</taxon>
        <taxon>Bacteroidota</taxon>
        <taxon>Flavobacteriia</taxon>
        <taxon>Flavobacteriales</taxon>
        <taxon>Weeksellaceae</taxon>
        <taxon>Chryseobacterium group</taxon>
        <taxon>Chryseobacterium</taxon>
    </lineage>
</organism>
<evidence type="ECO:0000256" key="2">
    <source>
        <dbReference type="ARBA" id="ARBA00022490"/>
    </source>
</evidence>
<keyword evidence="9" id="KW-0732">Signal</keyword>
<keyword evidence="8" id="KW-1133">Transmembrane helix</keyword>
<dbReference type="PROSITE" id="PS50005">
    <property type="entry name" value="TPR"/>
    <property type="match status" value="1"/>
</dbReference>
<feature type="coiled-coil region" evidence="7">
    <location>
        <begin position="376"/>
        <end position="403"/>
    </location>
</feature>
<dbReference type="Gene3D" id="1.25.40.10">
    <property type="entry name" value="Tetratricopeptide repeat domain"/>
    <property type="match status" value="2"/>
</dbReference>
<feature type="repeat" description="TPR" evidence="6">
    <location>
        <begin position="198"/>
        <end position="231"/>
    </location>
</feature>
<evidence type="ECO:0000256" key="5">
    <source>
        <dbReference type="ARBA" id="ARBA00038253"/>
    </source>
</evidence>
<evidence type="ECO:0000256" key="3">
    <source>
        <dbReference type="ARBA" id="ARBA00022737"/>
    </source>
</evidence>
<protein>
    <submittedName>
        <fullName evidence="10">Tetratricopeptide repeat protein</fullName>
    </submittedName>
</protein>
<feature type="signal peptide" evidence="9">
    <location>
        <begin position="1"/>
        <end position="19"/>
    </location>
</feature>
<dbReference type="SUPFAM" id="SSF48452">
    <property type="entry name" value="TPR-like"/>
    <property type="match status" value="1"/>
</dbReference>
<evidence type="ECO:0000256" key="8">
    <source>
        <dbReference type="SAM" id="Phobius"/>
    </source>
</evidence>
<keyword evidence="2" id="KW-0963">Cytoplasm</keyword>
<evidence type="ECO:0000313" key="11">
    <source>
        <dbReference type="Proteomes" id="UP001163719"/>
    </source>
</evidence>
<dbReference type="InterPro" id="IPR011990">
    <property type="entry name" value="TPR-like_helical_dom_sf"/>
</dbReference>
<dbReference type="InterPro" id="IPR016032">
    <property type="entry name" value="Sig_transdc_resp-reg_C-effctor"/>
</dbReference>
<name>A0ABT3HNK7_9FLAO</name>
<sequence>MRNKLFFILSIFLFFAVDAQKPTKSDIQKVESLIDSAYQKTTVVDMKNSALFAQKALQLSKETNYTKGEAWSNFYIGQALFELGTYKEALHYLQKGESINKTLKDNYLTFEIYRVRSRIFGSMELLDEAIDEQKKGLDIIPQIPRPQSDKDFLTGLAYENLAVSYSKTKNQDSFYYYLRKNEELLSKQDSSAVYLNLITLYTMFGAYYTDENQFDKAESYFVKSKNISEKHNYPYISFTYQVWGDMELARKNPKSALHYFEKSLDILNKTDFRNEIPDVYNKIALAYEDLGNHESAKDFKFKALKLQDELNKEKIQASSSALDEILNSKIAKENKKSSKHNLILLGIISMMVMLLSVLFIKYYRARKVKNYRKQLIETKEKELENREKEIVELHQKVNESFEEVANLAKTNSPEFFTRFCEVYPEVVSKIRAINPELRISELTLCAYIFLGLNTKDIVNFTFTSINTVKSRKYHLRKKLNIPEEISTDMWFKNLTV</sequence>
<comment type="caution">
    <text evidence="10">The sequence shown here is derived from an EMBL/GenBank/DDBJ whole genome shotgun (WGS) entry which is preliminary data.</text>
</comment>
<evidence type="ECO:0000256" key="1">
    <source>
        <dbReference type="ARBA" id="ARBA00004496"/>
    </source>
</evidence>
<dbReference type="SUPFAM" id="SSF46894">
    <property type="entry name" value="C-terminal effector domain of the bipartite response regulators"/>
    <property type="match status" value="1"/>
</dbReference>
<keyword evidence="11" id="KW-1185">Reference proteome</keyword>
<feature type="chain" id="PRO_5046663823" evidence="9">
    <location>
        <begin position="20"/>
        <end position="496"/>
    </location>
</feature>
<evidence type="ECO:0000313" key="10">
    <source>
        <dbReference type="EMBL" id="MCW3161318.1"/>
    </source>
</evidence>
<keyword evidence="4 6" id="KW-0802">TPR repeat</keyword>
<evidence type="ECO:0000256" key="7">
    <source>
        <dbReference type="SAM" id="Coils"/>
    </source>
</evidence>
<dbReference type="EMBL" id="JAPDHV010000003">
    <property type="protein sequence ID" value="MCW3161318.1"/>
    <property type="molecule type" value="Genomic_DNA"/>
</dbReference>
<reference evidence="10" key="1">
    <citation type="submission" date="2022-10" db="EMBL/GenBank/DDBJ databases">
        <title>Chryseobacterium babae sp. nov. isolated from the gut of the beetle Oryctes rhinoceros, and Chryseobacterium kimseyorum sp. nov., isolated from a stick insect rearing cage.</title>
        <authorList>
            <person name="Shelomi M."/>
            <person name="Han C.-J."/>
            <person name="Chen W.-M."/>
            <person name="Chen H.-K."/>
            <person name="Liaw S.-J."/>
            <person name="Muhle E."/>
            <person name="Clermont D."/>
        </authorList>
    </citation>
    <scope>NUCLEOTIDE SEQUENCE</scope>
    <source>
        <strain evidence="10">WLa1L2M3</strain>
    </source>
</reference>
<keyword evidence="8" id="KW-0472">Membrane</keyword>
<feature type="transmembrane region" description="Helical" evidence="8">
    <location>
        <begin position="342"/>
        <end position="363"/>
    </location>
</feature>
<dbReference type="PANTHER" id="PTHR46630">
    <property type="entry name" value="TETRATRICOPEPTIDE REPEAT PROTEIN 29"/>
    <property type="match status" value="1"/>
</dbReference>
<keyword evidence="8" id="KW-0812">Transmembrane</keyword>
<evidence type="ECO:0000256" key="6">
    <source>
        <dbReference type="PROSITE-ProRule" id="PRU00339"/>
    </source>
</evidence>
<dbReference type="InterPro" id="IPR051476">
    <property type="entry name" value="Bac_ResReg_Asp_Phosphatase"/>
</dbReference>
<evidence type="ECO:0000256" key="4">
    <source>
        <dbReference type="ARBA" id="ARBA00022803"/>
    </source>
</evidence>
<accession>A0ABT3HNK7</accession>
<evidence type="ECO:0000256" key="9">
    <source>
        <dbReference type="SAM" id="SignalP"/>
    </source>
</evidence>
<keyword evidence="3" id="KW-0677">Repeat</keyword>
<dbReference type="Proteomes" id="UP001163719">
    <property type="component" value="Unassembled WGS sequence"/>
</dbReference>
<dbReference type="SMART" id="SM00028">
    <property type="entry name" value="TPR"/>
    <property type="match status" value="4"/>
</dbReference>
<dbReference type="InterPro" id="IPR019734">
    <property type="entry name" value="TPR_rpt"/>
</dbReference>
<gene>
    <name evidence="10" type="ORF">OH806_08570</name>
</gene>
<dbReference type="Pfam" id="PF13181">
    <property type="entry name" value="TPR_8"/>
    <property type="match status" value="1"/>
</dbReference>